<evidence type="ECO:0000313" key="2">
    <source>
        <dbReference type="EMBL" id="MCG2590795.1"/>
    </source>
</evidence>
<reference evidence="2" key="2">
    <citation type="submission" date="2024-05" db="EMBL/GenBank/DDBJ databases">
        <title>Rhodohalobacter halophilus gen. nov., sp. nov., a moderately halophilic member of the family Balneolaceae.</title>
        <authorList>
            <person name="Xia J."/>
        </authorList>
    </citation>
    <scope>NUCLEOTIDE SEQUENCE</scope>
    <source>
        <strain evidence="2">WB101</strain>
    </source>
</reference>
<proteinExistence type="predicted"/>
<reference evidence="2" key="1">
    <citation type="submission" date="2022-01" db="EMBL/GenBank/DDBJ databases">
        <authorList>
            <person name="Wang Y."/>
        </authorList>
    </citation>
    <scope>NUCLEOTIDE SEQUENCE</scope>
    <source>
        <strain evidence="2">WB101</strain>
    </source>
</reference>
<evidence type="ECO:0000259" key="1">
    <source>
        <dbReference type="Pfam" id="PF00534"/>
    </source>
</evidence>
<evidence type="ECO:0000313" key="3">
    <source>
        <dbReference type="Proteomes" id="UP001165366"/>
    </source>
</evidence>
<dbReference type="Proteomes" id="UP001165366">
    <property type="component" value="Unassembled WGS sequence"/>
</dbReference>
<sequence length="390" mass="44263">MNLKFLFVHNNYASNNSGEEHAAEGLAKLLEENGHIVEWYRRSSAEIVGSLSKNLKAFFTGIWNPFAVKKLIDKIEEFQPHIVQVQNVYPLISPAIFKVLKKMEIPVVMRCPNYRLFCPTGLHLDGQKEVCEKCLDRGRELNCIKKNCENNLSKSVGYAVRNFTARKFWGILKYPDAFIVQTDFQRQKFIKNGIPSEKLHVVPGLVPDIDINEAAIGTKVTFVGRSKAEKGILEFIEAARMLPDIEFCVAGEIHESLSGIEFKSSDNVEWLGFLDKNDLNNLYENSRIIVVPGKWYEGFPNVITRAMKFGKPVITSNLGAMASIIDHEENGLLVEPGDAEDLKEKIERLYPDTDRCQKFGQNGRRKANHNYSSQQVYNKLMDIYGVLNAV</sequence>
<feature type="domain" description="Glycosyl transferase family 1" evidence="1">
    <location>
        <begin position="219"/>
        <end position="365"/>
    </location>
</feature>
<dbReference type="RefSeq" id="WP_237856275.1">
    <property type="nucleotide sequence ID" value="NZ_JAKLWS010000043.1"/>
</dbReference>
<keyword evidence="3" id="KW-1185">Reference proteome</keyword>
<organism evidence="2 3">
    <name type="scientific">Rhodohalobacter sulfatireducens</name>
    <dbReference type="NCBI Taxonomy" id="2911366"/>
    <lineage>
        <taxon>Bacteria</taxon>
        <taxon>Pseudomonadati</taxon>
        <taxon>Balneolota</taxon>
        <taxon>Balneolia</taxon>
        <taxon>Balneolales</taxon>
        <taxon>Balneolaceae</taxon>
        <taxon>Rhodohalobacter</taxon>
    </lineage>
</organism>
<dbReference type="PANTHER" id="PTHR12526:SF638">
    <property type="entry name" value="SPORE COAT PROTEIN SA"/>
    <property type="match status" value="1"/>
</dbReference>
<dbReference type="PANTHER" id="PTHR12526">
    <property type="entry name" value="GLYCOSYLTRANSFERASE"/>
    <property type="match status" value="1"/>
</dbReference>
<dbReference type="Gene3D" id="3.40.50.2000">
    <property type="entry name" value="Glycogen Phosphorylase B"/>
    <property type="match status" value="2"/>
</dbReference>
<dbReference type="Pfam" id="PF00534">
    <property type="entry name" value="Glycos_transf_1"/>
    <property type="match status" value="1"/>
</dbReference>
<gene>
    <name evidence="2" type="ORF">L6773_19650</name>
</gene>
<dbReference type="InterPro" id="IPR001296">
    <property type="entry name" value="Glyco_trans_1"/>
</dbReference>
<dbReference type="EMBL" id="JAKLWS010000043">
    <property type="protein sequence ID" value="MCG2590795.1"/>
    <property type="molecule type" value="Genomic_DNA"/>
</dbReference>
<protein>
    <submittedName>
        <fullName evidence="2">Glycosyltransferase family 4 protein</fullName>
    </submittedName>
</protein>
<name>A0ABS9KIW5_9BACT</name>
<comment type="caution">
    <text evidence="2">The sequence shown here is derived from an EMBL/GenBank/DDBJ whole genome shotgun (WGS) entry which is preliminary data.</text>
</comment>
<dbReference type="CDD" id="cd03801">
    <property type="entry name" value="GT4_PimA-like"/>
    <property type="match status" value="1"/>
</dbReference>
<accession>A0ABS9KIW5</accession>
<dbReference type="SUPFAM" id="SSF53756">
    <property type="entry name" value="UDP-Glycosyltransferase/glycogen phosphorylase"/>
    <property type="match status" value="1"/>
</dbReference>